<dbReference type="InterPro" id="IPR051938">
    <property type="entry name" value="Apopto_cytoskel_mod"/>
</dbReference>
<keyword evidence="2" id="KW-0346">Stress response</keyword>
<name>A0ABS6JQX5_9BACI</name>
<evidence type="ECO:0000259" key="5">
    <source>
        <dbReference type="PROSITE" id="PS50076"/>
    </source>
</evidence>
<dbReference type="EMBL" id="JAHQCR010000024">
    <property type="protein sequence ID" value="MBU9720949.1"/>
    <property type="molecule type" value="Genomic_DNA"/>
</dbReference>
<feature type="region of interest" description="Disordered" evidence="4">
    <location>
        <begin position="86"/>
        <end position="110"/>
    </location>
</feature>
<dbReference type="Gene3D" id="1.10.287.110">
    <property type="entry name" value="DnaJ domain"/>
    <property type="match status" value="1"/>
</dbReference>
<feature type="domain" description="J" evidence="5">
    <location>
        <begin position="2"/>
        <end position="63"/>
    </location>
</feature>
<dbReference type="InterPro" id="IPR032485">
    <property type="entry name" value="LRP1-like_beta_prop"/>
</dbReference>
<sequence>MNYYDILGVDNHASSDEIKKAYRQMAKIHHPDVGGDPAFFRKGQTAYKVLIDSKLRKQYDAYFTPDKKSDHGKKSPRTYMWKDFNQAKANPKQNTSQTQGTREKADNSEGSVIKQASVGANLLQGGFAATNGKWVFYSGRNGIYKMRENGDSLGKVMVGEISCIQCHGDDVFFVNQASGRAGVYKYNLTSGEIVKIIDREVSNLVIHGKRLFFMLPKQWGVISTDLNGKQSTFIHYDEVQAMALHEHWIYYVRNSFGIGGQHLYKMRKDGTDQHILVKNEVGSFQIVGEYIYFSNRGTLAGHLGNLSKVHINGGEVETILPFSPHRFHVLDDKLIYFDMGGKERVAGLYQCSLDGENRVKIARPYRGDFKGINVVGDWIYYHDVHGLYRIHKDSFTKEKVD</sequence>
<comment type="caution">
    <text evidence="6">The sequence shown here is derived from an EMBL/GenBank/DDBJ whole genome shotgun (WGS) entry which is preliminary data.</text>
</comment>
<dbReference type="Proteomes" id="UP000790580">
    <property type="component" value="Unassembled WGS sequence"/>
</dbReference>
<dbReference type="SUPFAM" id="SSF69304">
    <property type="entry name" value="Tricorn protease N-terminal domain"/>
    <property type="match status" value="1"/>
</dbReference>
<evidence type="ECO:0000256" key="2">
    <source>
        <dbReference type="ARBA" id="ARBA00023016"/>
    </source>
</evidence>
<evidence type="ECO:0000256" key="1">
    <source>
        <dbReference type="ARBA" id="ARBA00022705"/>
    </source>
</evidence>
<dbReference type="PANTHER" id="PTHR44145">
    <property type="entry name" value="DNAJ HOMOLOG SUBFAMILY A MEMBER 3, MITOCHONDRIAL"/>
    <property type="match status" value="1"/>
</dbReference>
<evidence type="ECO:0000313" key="6">
    <source>
        <dbReference type="EMBL" id="MBU9720949.1"/>
    </source>
</evidence>
<dbReference type="Pfam" id="PF16472">
    <property type="entry name" value="DUF5050"/>
    <property type="match status" value="1"/>
</dbReference>
<feature type="compositionally biased region" description="Polar residues" evidence="4">
    <location>
        <begin position="87"/>
        <end position="100"/>
    </location>
</feature>
<keyword evidence="3" id="KW-0143">Chaperone</keyword>
<dbReference type="CDD" id="cd06257">
    <property type="entry name" value="DnaJ"/>
    <property type="match status" value="1"/>
</dbReference>
<keyword evidence="7" id="KW-1185">Reference proteome</keyword>
<dbReference type="PANTHER" id="PTHR44145:SF3">
    <property type="entry name" value="DNAJ HOMOLOG SUBFAMILY A MEMBER 3, MITOCHONDRIAL"/>
    <property type="match status" value="1"/>
</dbReference>
<proteinExistence type="predicted"/>
<organism evidence="6 7">
    <name type="scientific">Evansella alkalicola</name>
    <dbReference type="NCBI Taxonomy" id="745819"/>
    <lineage>
        <taxon>Bacteria</taxon>
        <taxon>Bacillati</taxon>
        <taxon>Bacillota</taxon>
        <taxon>Bacilli</taxon>
        <taxon>Bacillales</taxon>
        <taxon>Bacillaceae</taxon>
        <taxon>Evansella</taxon>
    </lineage>
</organism>
<protein>
    <submittedName>
        <fullName evidence="6">DUF5050 domain-containing protein</fullName>
    </submittedName>
</protein>
<dbReference type="SUPFAM" id="SSF46565">
    <property type="entry name" value="Chaperone J-domain"/>
    <property type="match status" value="1"/>
</dbReference>
<dbReference type="RefSeq" id="WP_088073764.1">
    <property type="nucleotide sequence ID" value="NZ_JAHQCR010000024.1"/>
</dbReference>
<evidence type="ECO:0000256" key="4">
    <source>
        <dbReference type="SAM" id="MobiDB-lite"/>
    </source>
</evidence>
<dbReference type="Pfam" id="PF00226">
    <property type="entry name" value="DnaJ"/>
    <property type="match status" value="1"/>
</dbReference>
<dbReference type="InterPro" id="IPR001623">
    <property type="entry name" value="DnaJ_domain"/>
</dbReference>
<dbReference type="SMART" id="SM00271">
    <property type="entry name" value="DnaJ"/>
    <property type="match status" value="1"/>
</dbReference>
<keyword evidence="1" id="KW-0235">DNA replication</keyword>
<accession>A0ABS6JQX5</accession>
<reference evidence="6 7" key="1">
    <citation type="submission" date="2021-06" db="EMBL/GenBank/DDBJ databases">
        <title>Bacillus sp. RD4P76, an endophyte from a halophyte.</title>
        <authorList>
            <person name="Sun J.-Q."/>
        </authorList>
    </citation>
    <scope>NUCLEOTIDE SEQUENCE [LARGE SCALE GENOMIC DNA]</scope>
    <source>
        <strain evidence="6 7">JCM 17098</strain>
    </source>
</reference>
<evidence type="ECO:0000313" key="7">
    <source>
        <dbReference type="Proteomes" id="UP000790580"/>
    </source>
</evidence>
<gene>
    <name evidence="6" type="ORF">KS407_05730</name>
</gene>
<dbReference type="PROSITE" id="PS50076">
    <property type="entry name" value="DNAJ_2"/>
    <property type="match status" value="1"/>
</dbReference>
<dbReference type="InterPro" id="IPR036869">
    <property type="entry name" value="J_dom_sf"/>
</dbReference>
<dbReference type="PRINTS" id="PR00625">
    <property type="entry name" value="JDOMAIN"/>
</dbReference>
<evidence type="ECO:0000256" key="3">
    <source>
        <dbReference type="ARBA" id="ARBA00023186"/>
    </source>
</evidence>